<proteinExistence type="predicted"/>
<evidence type="ECO:0000313" key="3">
    <source>
        <dbReference type="Proteomes" id="UP001165287"/>
    </source>
</evidence>
<feature type="transmembrane region" description="Helical" evidence="1">
    <location>
        <begin position="50"/>
        <end position="66"/>
    </location>
</feature>
<evidence type="ECO:0000256" key="1">
    <source>
        <dbReference type="SAM" id="Phobius"/>
    </source>
</evidence>
<dbReference type="InterPro" id="IPR014617">
    <property type="entry name" value="YphA_Bacsu"/>
</dbReference>
<protein>
    <submittedName>
        <fullName evidence="2">Uncharacterized protein</fullName>
    </submittedName>
</protein>
<dbReference type="EMBL" id="JAIQUM010000079">
    <property type="protein sequence ID" value="MBZ5753003.1"/>
    <property type="molecule type" value="Genomic_DNA"/>
</dbReference>
<accession>A0ABS7UYD6</accession>
<sequence length="199" mass="23435">MEGIFYYWMMWIAWIITTFFMKKQKIRIKLTIFLLVNICISELYWVIGHFHVRISLLLFLGLGYYLSVKKNNNKSLSYYLIILTLTFAYASILLFHIYDPVWFLFDYRLIVSITVSVLAIYLGKHIVQKYAMYILAVCQGELIYWFILGKFHSGLIIGTAAFLDMVVIGCVIIYLWTTFQQFIVSLEQTLEKPAKEKQG</sequence>
<dbReference type="Proteomes" id="UP001165287">
    <property type="component" value="Unassembled WGS sequence"/>
</dbReference>
<feature type="transmembrane region" description="Helical" evidence="1">
    <location>
        <begin position="104"/>
        <end position="123"/>
    </location>
</feature>
<feature type="transmembrane region" description="Helical" evidence="1">
    <location>
        <begin position="130"/>
        <end position="148"/>
    </location>
</feature>
<dbReference type="Pfam" id="PF24124">
    <property type="entry name" value="YphA"/>
    <property type="match status" value="1"/>
</dbReference>
<feature type="transmembrane region" description="Helical" evidence="1">
    <location>
        <begin position="28"/>
        <end position="44"/>
    </location>
</feature>
<feature type="transmembrane region" description="Helical" evidence="1">
    <location>
        <begin position="154"/>
        <end position="176"/>
    </location>
</feature>
<keyword evidence="1" id="KW-0812">Transmembrane</keyword>
<feature type="transmembrane region" description="Helical" evidence="1">
    <location>
        <begin position="78"/>
        <end position="98"/>
    </location>
</feature>
<keyword evidence="1" id="KW-1133">Transmembrane helix</keyword>
<feature type="transmembrane region" description="Helical" evidence="1">
    <location>
        <begin position="6"/>
        <end position="21"/>
    </location>
</feature>
<keyword evidence="1" id="KW-0472">Membrane</keyword>
<evidence type="ECO:0000313" key="2">
    <source>
        <dbReference type="EMBL" id="MBZ5753003.1"/>
    </source>
</evidence>
<dbReference type="RefSeq" id="WP_224141437.1">
    <property type="nucleotide sequence ID" value="NZ_JAIQUM010000079.1"/>
</dbReference>
<reference evidence="2" key="1">
    <citation type="submission" date="2024-05" db="EMBL/GenBank/DDBJ databases">
        <title>Metabacillus sp. nov., isolated from the rhizosphere soil of tomato plants.</title>
        <authorList>
            <person name="Ma R."/>
        </authorList>
    </citation>
    <scope>NUCLEOTIDE SEQUENCE</scope>
    <source>
        <strain evidence="2">DBTR6</strain>
    </source>
</reference>
<keyword evidence="3" id="KW-1185">Reference proteome</keyword>
<name>A0ABS7UYD6_9BACI</name>
<comment type="caution">
    <text evidence="2">The sequence shown here is derived from an EMBL/GenBank/DDBJ whole genome shotgun (WGS) entry which is preliminary data.</text>
</comment>
<organism evidence="2 3">
    <name type="scientific">Metabacillus rhizolycopersici</name>
    <dbReference type="NCBI Taxonomy" id="2875709"/>
    <lineage>
        <taxon>Bacteria</taxon>
        <taxon>Bacillati</taxon>
        <taxon>Bacillota</taxon>
        <taxon>Bacilli</taxon>
        <taxon>Bacillales</taxon>
        <taxon>Bacillaceae</taxon>
        <taxon>Metabacillus</taxon>
    </lineage>
</organism>
<gene>
    <name evidence="2" type="ORF">K9V48_22905</name>
</gene>
<dbReference type="PIRSF" id="PIRSF036710">
    <property type="entry name" value="YphA_Bacsu"/>
    <property type="match status" value="1"/>
</dbReference>